<feature type="transmembrane region" description="Helical" evidence="1">
    <location>
        <begin position="39"/>
        <end position="58"/>
    </location>
</feature>
<organism evidence="2 3">
    <name type="scientific">Galbibacter orientalis DSM 19592</name>
    <dbReference type="NCBI Taxonomy" id="926559"/>
    <lineage>
        <taxon>Bacteria</taxon>
        <taxon>Pseudomonadati</taxon>
        <taxon>Bacteroidota</taxon>
        <taxon>Flavobacteriia</taxon>
        <taxon>Flavobacteriales</taxon>
        <taxon>Flavobacteriaceae</taxon>
        <taxon>Galbibacter</taxon>
    </lineage>
</organism>
<keyword evidence="1" id="KW-0472">Membrane</keyword>
<keyword evidence="1" id="KW-0812">Transmembrane</keyword>
<name>I3C3Z4_9FLAO</name>
<dbReference type="STRING" id="926559.JoomaDRAFT_1321"/>
<dbReference type="AlphaFoldDB" id="I3C3Z4"/>
<reference evidence="2 3" key="1">
    <citation type="submission" date="2012-02" db="EMBL/GenBank/DDBJ databases">
        <title>Improved High-Quality Draft genome of Joostella marina DSM 19592.</title>
        <authorList>
            <consortium name="US DOE Joint Genome Institute (JGI-PGF)"/>
            <person name="Lucas S."/>
            <person name="Copeland A."/>
            <person name="Lapidus A."/>
            <person name="Bruce D."/>
            <person name="Goodwin L."/>
            <person name="Pitluck S."/>
            <person name="Peters L."/>
            <person name="Chertkov O."/>
            <person name="Ovchinnikova G."/>
            <person name="Kyrpides N."/>
            <person name="Mavromatis K."/>
            <person name="Detter J.C."/>
            <person name="Han C."/>
            <person name="Land M."/>
            <person name="Hauser L."/>
            <person name="Markowitz V."/>
            <person name="Cheng J.-F."/>
            <person name="Hugenholtz P."/>
            <person name="Woyke T."/>
            <person name="Wu D."/>
            <person name="Tindall B."/>
            <person name="Brambilla E."/>
            <person name="Klenk H.-P."/>
            <person name="Eisen J.A."/>
        </authorList>
    </citation>
    <scope>NUCLEOTIDE SEQUENCE [LARGE SCALE GENOMIC DNA]</scope>
    <source>
        <strain evidence="2 3">DSM 19592</strain>
    </source>
</reference>
<evidence type="ECO:0000256" key="1">
    <source>
        <dbReference type="SAM" id="Phobius"/>
    </source>
</evidence>
<feature type="transmembrane region" description="Helical" evidence="1">
    <location>
        <begin position="7"/>
        <end position="24"/>
    </location>
</feature>
<proteinExistence type="predicted"/>
<keyword evidence="3" id="KW-1185">Reference proteome</keyword>
<dbReference type="HOGENOM" id="CLU_2844005_0_0_10"/>
<evidence type="ECO:0000313" key="3">
    <source>
        <dbReference type="Proteomes" id="UP000004690"/>
    </source>
</evidence>
<keyword evidence="1" id="KW-1133">Transmembrane helix</keyword>
<gene>
    <name evidence="2" type="ORF">JoomaDRAFT_1321</name>
</gene>
<accession>I3C3Z4</accession>
<evidence type="ECO:0000313" key="2">
    <source>
        <dbReference type="EMBL" id="EIJ38337.1"/>
    </source>
</evidence>
<dbReference type="EMBL" id="JH651379">
    <property type="protein sequence ID" value="EIJ38337.1"/>
    <property type="molecule type" value="Genomic_DNA"/>
</dbReference>
<protein>
    <submittedName>
        <fullName evidence="2">Uncharacterized protein</fullName>
    </submittedName>
</protein>
<sequence>MMFNKIIYIFLSILAIGNIAYSFFGEMESPTFIGQEINIWLYRLIWVGFAVLFTTNFFQLKNRKN</sequence>
<dbReference type="Proteomes" id="UP000004690">
    <property type="component" value="Unassembled WGS sequence"/>
</dbReference>